<sequence>MIFLFLICGLSLSGSGVSAKAHYSDHIILSHRWPVSECTEWMQSNVTHACNIPPVNDWIVGGFWPYRLNAEQPTYCNKSIHADEKVLIALMPELLRHWPSIRKKTANTTHWREEYLAHGSCAYTLPLFNSTAKYFNGTLHRLAEHNITDILAKANIIPGYHYSVNRILHAVQSALKGIQPGMRCITHKATKGLMLRDIYTCYDNEDGSLINCEELKGGFFAGCSQSIDKELIYYPSVEYPLPHKFSRALIAFLIILFGTLSFIGAFFGYKKYLEFRERRGYNSVS</sequence>
<feature type="chain" id="PRO_5002905281" evidence="4">
    <location>
        <begin position="20"/>
        <end position="285"/>
    </location>
</feature>
<organism evidence="5">
    <name type="scientific">Caligus rogercresseyi</name>
    <name type="common">Sea louse</name>
    <dbReference type="NCBI Taxonomy" id="217165"/>
    <lineage>
        <taxon>Eukaryota</taxon>
        <taxon>Metazoa</taxon>
        <taxon>Ecdysozoa</taxon>
        <taxon>Arthropoda</taxon>
        <taxon>Crustacea</taxon>
        <taxon>Multicrustacea</taxon>
        <taxon>Hexanauplia</taxon>
        <taxon>Copepoda</taxon>
        <taxon>Siphonostomatoida</taxon>
        <taxon>Caligidae</taxon>
        <taxon>Caligus</taxon>
    </lineage>
</organism>
<evidence type="ECO:0000256" key="4">
    <source>
        <dbReference type="SAM" id="SignalP"/>
    </source>
</evidence>
<dbReference type="GO" id="GO:0006401">
    <property type="term" value="P:RNA catabolic process"/>
    <property type="evidence" value="ECO:0007669"/>
    <property type="project" value="TreeGrafter"/>
</dbReference>
<dbReference type="Gene3D" id="3.90.730.10">
    <property type="entry name" value="Ribonuclease T2-like"/>
    <property type="match status" value="1"/>
</dbReference>
<dbReference type="InterPro" id="IPR001568">
    <property type="entry name" value="RNase_T2-like"/>
</dbReference>
<keyword evidence="3" id="KW-0812">Transmembrane</keyword>
<dbReference type="GO" id="GO:0033897">
    <property type="term" value="F:ribonuclease T2 activity"/>
    <property type="evidence" value="ECO:0007669"/>
    <property type="project" value="InterPro"/>
</dbReference>
<evidence type="ECO:0000256" key="2">
    <source>
        <dbReference type="RuleBase" id="RU004328"/>
    </source>
</evidence>
<dbReference type="PANTHER" id="PTHR11240:SF22">
    <property type="entry name" value="RIBONUCLEASE T2"/>
    <property type="match status" value="1"/>
</dbReference>
<comment type="similarity">
    <text evidence="1 2">Belongs to the RNase T2 family.</text>
</comment>
<accession>C1BRA5</accession>
<feature type="transmembrane region" description="Helical" evidence="3">
    <location>
        <begin position="248"/>
        <end position="269"/>
    </location>
</feature>
<dbReference type="SUPFAM" id="SSF55895">
    <property type="entry name" value="Ribonuclease Rh-like"/>
    <property type="match status" value="1"/>
</dbReference>
<reference evidence="5" key="1">
    <citation type="submission" date="2009-03" db="EMBL/GenBank/DDBJ databases">
        <title>Caligus rogercresseyi ESTs and full-length cDNAs.</title>
        <authorList>
            <person name="Yasuike M."/>
            <person name="von Schalburg K."/>
            <person name="Cooper G."/>
            <person name="Leong J."/>
            <person name="Jones S.R.M."/>
            <person name="Koop B.F."/>
        </authorList>
    </citation>
    <scope>NUCLEOTIDE SEQUENCE</scope>
    <source>
        <tissue evidence="5">Whole body</tissue>
    </source>
</reference>
<name>C1BRA5_CALRO</name>
<protein>
    <submittedName>
        <fullName evidence="5">Ribonuclease Oy</fullName>
    </submittedName>
</protein>
<dbReference type="InterPro" id="IPR036430">
    <property type="entry name" value="RNase_T2-like_sf"/>
</dbReference>
<evidence type="ECO:0000256" key="3">
    <source>
        <dbReference type="SAM" id="Phobius"/>
    </source>
</evidence>
<evidence type="ECO:0000256" key="1">
    <source>
        <dbReference type="ARBA" id="ARBA00007469"/>
    </source>
</evidence>
<gene>
    <name evidence="5" type="primary">RNOY</name>
</gene>
<dbReference type="AlphaFoldDB" id="C1BRA5"/>
<proteinExistence type="evidence at transcript level"/>
<dbReference type="Pfam" id="PF00445">
    <property type="entry name" value="Ribonuclease_T2"/>
    <property type="match status" value="1"/>
</dbReference>
<keyword evidence="4" id="KW-0732">Signal</keyword>
<feature type="signal peptide" evidence="4">
    <location>
        <begin position="1"/>
        <end position="19"/>
    </location>
</feature>
<dbReference type="GO" id="GO:0005576">
    <property type="term" value="C:extracellular region"/>
    <property type="evidence" value="ECO:0007669"/>
    <property type="project" value="TreeGrafter"/>
</dbReference>
<dbReference type="PANTHER" id="PTHR11240">
    <property type="entry name" value="RIBONUCLEASE T2"/>
    <property type="match status" value="1"/>
</dbReference>
<dbReference type="EMBL" id="BT077134">
    <property type="protein sequence ID" value="ACO11558.1"/>
    <property type="molecule type" value="mRNA"/>
</dbReference>
<evidence type="ECO:0000313" key="5">
    <source>
        <dbReference type="EMBL" id="ACO11558.1"/>
    </source>
</evidence>
<keyword evidence="3" id="KW-0472">Membrane</keyword>
<keyword evidence="3" id="KW-1133">Transmembrane helix</keyword>
<dbReference type="GO" id="GO:0003723">
    <property type="term" value="F:RNA binding"/>
    <property type="evidence" value="ECO:0007669"/>
    <property type="project" value="InterPro"/>
</dbReference>